<dbReference type="Proteomes" id="UP000654471">
    <property type="component" value="Unassembled WGS sequence"/>
</dbReference>
<dbReference type="InterPro" id="IPR029056">
    <property type="entry name" value="Ribokinase-like"/>
</dbReference>
<evidence type="ECO:0000313" key="3">
    <source>
        <dbReference type="Proteomes" id="UP000654471"/>
    </source>
</evidence>
<comment type="caution">
    <text evidence="2">The sequence shown here is derived from an EMBL/GenBank/DDBJ whole genome shotgun (WGS) entry which is preliminary data.</text>
</comment>
<dbReference type="SUPFAM" id="SSF53613">
    <property type="entry name" value="Ribokinase-like"/>
    <property type="match status" value="1"/>
</dbReference>
<proteinExistence type="predicted"/>
<protein>
    <recommendedName>
        <fullName evidence="4">Carbohydrate kinase PfkB domain-containing protein</fullName>
    </recommendedName>
</protein>
<evidence type="ECO:0000256" key="1">
    <source>
        <dbReference type="SAM" id="MobiDB-lite"/>
    </source>
</evidence>
<feature type="region of interest" description="Disordered" evidence="1">
    <location>
        <begin position="1"/>
        <end position="33"/>
    </location>
</feature>
<organism evidence="2 3">
    <name type="scientific">Streptomyces albospinus</name>
    <dbReference type="NCBI Taxonomy" id="285515"/>
    <lineage>
        <taxon>Bacteria</taxon>
        <taxon>Bacillati</taxon>
        <taxon>Actinomycetota</taxon>
        <taxon>Actinomycetes</taxon>
        <taxon>Kitasatosporales</taxon>
        <taxon>Streptomycetaceae</taxon>
        <taxon>Streptomyces</taxon>
    </lineage>
</organism>
<reference evidence="3" key="1">
    <citation type="journal article" date="2019" name="Int. J. Syst. Evol. Microbiol.">
        <title>The Global Catalogue of Microorganisms (GCM) 10K type strain sequencing project: providing services to taxonomists for standard genome sequencing and annotation.</title>
        <authorList>
            <consortium name="The Broad Institute Genomics Platform"/>
            <consortium name="The Broad Institute Genome Sequencing Center for Infectious Disease"/>
            <person name="Wu L."/>
            <person name="Ma J."/>
        </authorList>
    </citation>
    <scope>NUCLEOTIDE SEQUENCE [LARGE SCALE GENOMIC DNA]</scope>
    <source>
        <strain evidence="3">JCM 3399</strain>
    </source>
</reference>
<sequence>MVTRRTAAARGDRVDDAPRHDAGTAGPATGPDVLTFGETMVALRGSGPLKLGGTMQVSVAGAESNVAIGLARLGHETCTGRAPSATTRRAGWCCVRCGPRASGWAARRRTPPRPPA</sequence>
<feature type="compositionally biased region" description="Basic and acidic residues" evidence="1">
    <location>
        <begin position="10"/>
        <end position="22"/>
    </location>
</feature>
<keyword evidence="3" id="KW-1185">Reference proteome</keyword>
<evidence type="ECO:0008006" key="4">
    <source>
        <dbReference type="Google" id="ProtNLM"/>
    </source>
</evidence>
<dbReference type="EMBL" id="BMRP01000006">
    <property type="protein sequence ID" value="GGU57019.1"/>
    <property type="molecule type" value="Genomic_DNA"/>
</dbReference>
<accession>A0ABQ2UX13</accession>
<gene>
    <name evidence="2" type="ORF">GCM10010211_22220</name>
</gene>
<name>A0ABQ2UX13_9ACTN</name>
<dbReference type="Gene3D" id="3.40.1190.20">
    <property type="match status" value="1"/>
</dbReference>
<evidence type="ECO:0000313" key="2">
    <source>
        <dbReference type="EMBL" id="GGU57019.1"/>
    </source>
</evidence>